<feature type="compositionally biased region" description="Pro residues" evidence="1">
    <location>
        <begin position="124"/>
        <end position="141"/>
    </location>
</feature>
<accession>F8AVU1</accession>
<reference evidence="2 3" key="1">
    <citation type="submission" date="2011-05" db="EMBL/GenBank/DDBJ databases">
        <title>Complete sequence of chromosome of Frankia symbiont of Datisca glomerata.</title>
        <authorList>
            <consortium name="US DOE Joint Genome Institute"/>
            <person name="Lucas S."/>
            <person name="Han J."/>
            <person name="Lapidus A."/>
            <person name="Cheng J.-F."/>
            <person name="Goodwin L."/>
            <person name="Pitluck S."/>
            <person name="Peters L."/>
            <person name="Mikhailova N."/>
            <person name="Chertkov O."/>
            <person name="Teshima H."/>
            <person name="Han C."/>
            <person name="Tapia R."/>
            <person name="Land M."/>
            <person name="Hauser L."/>
            <person name="Kyrpides N."/>
            <person name="Ivanova N."/>
            <person name="Pagani I."/>
            <person name="Berry A."/>
            <person name="Pawlowski K."/>
            <person name="Persson T."/>
            <person name="Vanden Heuvel B."/>
            <person name="Benson D."/>
            <person name="Woyke T."/>
        </authorList>
    </citation>
    <scope>NUCLEOTIDE SEQUENCE [LARGE SCALE GENOMIC DNA]</scope>
    <source>
        <strain evidence="3">4085684</strain>
    </source>
</reference>
<dbReference type="HOGENOM" id="CLU_884961_0_0_11"/>
<dbReference type="Proteomes" id="UP000001549">
    <property type="component" value="Chromosome"/>
</dbReference>
<sequence>MTTTRRVAIRAPPARSNIRQTRPGAASADVWPAAVSRLVPGRAPGAAWQQRRSGFPATPGVALGTADAVNVGRRGSRGRAQGRRSAGRGRHQPAAVADSLSRLADGQPDDSGAPGQQPGRATPTPTPAAPPTPTPAAPPAGTPRQPGRAALTVPASRVVDARPPDSGRAGHPLMEMPAIVAYGGHSMLKHYKLDDHKSDGMSCPRGENSSGPRVQSVGDARADRSQGGGGRPPEAAGDIHIRCICRTRGSAWVPARWAAAPGRRNRNPPRQRRRPSCPEREQLLPRPGIHTVAAGQAHRRTRCRPVHGPPGIPP</sequence>
<evidence type="ECO:0000256" key="1">
    <source>
        <dbReference type="SAM" id="MobiDB-lite"/>
    </source>
</evidence>
<gene>
    <name evidence="2" type="ordered locus">FsymDg_0764</name>
</gene>
<feature type="region of interest" description="Disordered" evidence="1">
    <location>
        <begin position="42"/>
        <end position="172"/>
    </location>
</feature>
<feature type="region of interest" description="Disordered" evidence="1">
    <location>
        <begin position="257"/>
        <end position="314"/>
    </location>
</feature>
<protein>
    <submittedName>
        <fullName evidence="2">Collagen, type III, alpha 1-like protein</fullName>
    </submittedName>
</protein>
<dbReference type="AlphaFoldDB" id="F8AVU1"/>
<evidence type="ECO:0000313" key="2">
    <source>
        <dbReference type="EMBL" id="AEH08279.1"/>
    </source>
</evidence>
<evidence type="ECO:0000313" key="3">
    <source>
        <dbReference type="Proteomes" id="UP000001549"/>
    </source>
</evidence>
<keyword evidence="3" id="KW-1185">Reference proteome</keyword>
<keyword evidence="2" id="KW-0176">Collagen</keyword>
<feature type="compositionally biased region" description="Low complexity" evidence="1">
    <location>
        <begin position="114"/>
        <end position="123"/>
    </location>
</feature>
<proteinExistence type="predicted"/>
<dbReference type="EMBL" id="CP002801">
    <property type="protein sequence ID" value="AEH08279.1"/>
    <property type="molecule type" value="Genomic_DNA"/>
</dbReference>
<organism evidence="2 3">
    <name type="scientific">Candidatus Protofrankia datiscae</name>
    <dbReference type="NCBI Taxonomy" id="2716812"/>
    <lineage>
        <taxon>Bacteria</taxon>
        <taxon>Bacillati</taxon>
        <taxon>Actinomycetota</taxon>
        <taxon>Actinomycetes</taxon>
        <taxon>Frankiales</taxon>
        <taxon>Frankiaceae</taxon>
        <taxon>Protofrankia</taxon>
    </lineage>
</organism>
<feature type="compositionally biased region" description="Basic residues" evidence="1">
    <location>
        <begin position="74"/>
        <end position="91"/>
    </location>
</feature>
<name>F8AVU1_9ACTN</name>
<dbReference type="KEGG" id="fsy:FsymDg_0764"/>
<feature type="compositionally biased region" description="Basic residues" evidence="1">
    <location>
        <begin position="263"/>
        <end position="275"/>
    </location>
</feature>
<feature type="region of interest" description="Disordered" evidence="1">
    <location>
        <begin position="195"/>
        <end position="236"/>
    </location>
</feature>